<accession>A0A9W6SLJ6</accession>
<dbReference type="EMBL" id="BSTX01000002">
    <property type="protein sequence ID" value="GLZ78223.1"/>
    <property type="molecule type" value="Genomic_DNA"/>
</dbReference>
<keyword evidence="1" id="KW-0732">Signal</keyword>
<name>A0A9W6SLJ6_9ACTN</name>
<dbReference type="RefSeq" id="WP_285663391.1">
    <property type="nucleotide sequence ID" value="NZ_BSTX01000002.1"/>
</dbReference>
<proteinExistence type="predicted"/>
<dbReference type="AlphaFoldDB" id="A0A9W6SLJ6"/>
<gene>
    <name evidence="2" type="ORF">Afil01_30300</name>
</gene>
<keyword evidence="3" id="KW-1185">Reference proteome</keyword>
<protein>
    <recommendedName>
        <fullName evidence="4">Secreted protein</fullName>
    </recommendedName>
</protein>
<sequence>MIRKRLLAIAAMAAMAFGTVLAGAGPAQAAATWEENYAVQASTTPSSCTYTTYYNACVQPTGELLWIKDKVKDGHRVNLSWRDMDSERGGICYNTIGVDGGWAYCNKEFAEGHRINWRVEYHDSKGNRLFSDWRVTVV</sequence>
<evidence type="ECO:0000256" key="1">
    <source>
        <dbReference type="SAM" id="SignalP"/>
    </source>
</evidence>
<feature type="chain" id="PRO_5040793397" description="Secreted protein" evidence="1">
    <location>
        <begin position="23"/>
        <end position="138"/>
    </location>
</feature>
<organism evidence="2 3">
    <name type="scientific">Actinorhabdospora filicis</name>
    <dbReference type="NCBI Taxonomy" id="1785913"/>
    <lineage>
        <taxon>Bacteria</taxon>
        <taxon>Bacillati</taxon>
        <taxon>Actinomycetota</taxon>
        <taxon>Actinomycetes</taxon>
        <taxon>Micromonosporales</taxon>
        <taxon>Micromonosporaceae</taxon>
        <taxon>Actinorhabdospora</taxon>
    </lineage>
</organism>
<evidence type="ECO:0008006" key="4">
    <source>
        <dbReference type="Google" id="ProtNLM"/>
    </source>
</evidence>
<dbReference type="Proteomes" id="UP001165079">
    <property type="component" value="Unassembled WGS sequence"/>
</dbReference>
<comment type="caution">
    <text evidence="2">The sequence shown here is derived from an EMBL/GenBank/DDBJ whole genome shotgun (WGS) entry which is preliminary data.</text>
</comment>
<feature type="signal peptide" evidence="1">
    <location>
        <begin position="1"/>
        <end position="22"/>
    </location>
</feature>
<evidence type="ECO:0000313" key="3">
    <source>
        <dbReference type="Proteomes" id="UP001165079"/>
    </source>
</evidence>
<evidence type="ECO:0000313" key="2">
    <source>
        <dbReference type="EMBL" id="GLZ78223.1"/>
    </source>
</evidence>
<reference evidence="2" key="1">
    <citation type="submission" date="2023-03" db="EMBL/GenBank/DDBJ databases">
        <title>Actinorhabdospora filicis NBRC 111898.</title>
        <authorList>
            <person name="Ichikawa N."/>
            <person name="Sato H."/>
            <person name="Tonouchi N."/>
        </authorList>
    </citation>
    <scope>NUCLEOTIDE SEQUENCE</scope>
    <source>
        <strain evidence="2">NBRC 111898</strain>
    </source>
</reference>